<evidence type="ECO:0000256" key="1">
    <source>
        <dbReference type="SAM" id="MobiDB-lite"/>
    </source>
</evidence>
<feature type="compositionally biased region" description="Basic residues" evidence="1">
    <location>
        <begin position="33"/>
        <end position="45"/>
    </location>
</feature>
<evidence type="ECO:0000313" key="3">
    <source>
        <dbReference type="Proteomes" id="UP000580250"/>
    </source>
</evidence>
<sequence>MPSSNRGKRGRRKSDHFLFATIKTCYKQDNKTLKKKHVKERKSHQNKSAEKAPFSSVVPHFALF</sequence>
<accession>A0A6V7TQ08</accession>
<dbReference type="Proteomes" id="UP000580250">
    <property type="component" value="Unassembled WGS sequence"/>
</dbReference>
<organism evidence="2 3">
    <name type="scientific">Meloidogyne enterolobii</name>
    <name type="common">Root-knot nematode worm</name>
    <name type="synonym">Meloidogyne mayaguensis</name>
    <dbReference type="NCBI Taxonomy" id="390850"/>
    <lineage>
        <taxon>Eukaryota</taxon>
        <taxon>Metazoa</taxon>
        <taxon>Ecdysozoa</taxon>
        <taxon>Nematoda</taxon>
        <taxon>Chromadorea</taxon>
        <taxon>Rhabditida</taxon>
        <taxon>Tylenchina</taxon>
        <taxon>Tylenchomorpha</taxon>
        <taxon>Tylenchoidea</taxon>
        <taxon>Meloidogynidae</taxon>
        <taxon>Meloidogyninae</taxon>
        <taxon>Meloidogyne</taxon>
    </lineage>
</organism>
<gene>
    <name evidence="2" type="ORF">MENT_LOCUS2673</name>
</gene>
<dbReference type="AlphaFoldDB" id="A0A6V7TQ08"/>
<feature type="region of interest" description="Disordered" evidence="1">
    <location>
        <begin position="31"/>
        <end position="53"/>
    </location>
</feature>
<comment type="caution">
    <text evidence="2">The sequence shown here is derived from an EMBL/GenBank/DDBJ whole genome shotgun (WGS) entry which is preliminary data.</text>
</comment>
<protein>
    <submittedName>
        <fullName evidence="2">Uncharacterized protein</fullName>
    </submittedName>
</protein>
<proteinExistence type="predicted"/>
<name>A0A6V7TQ08_MELEN</name>
<dbReference type="EMBL" id="CAJEWN010000008">
    <property type="protein sequence ID" value="CAD2129611.1"/>
    <property type="molecule type" value="Genomic_DNA"/>
</dbReference>
<evidence type="ECO:0000313" key="2">
    <source>
        <dbReference type="EMBL" id="CAD2129611.1"/>
    </source>
</evidence>
<reference evidence="2 3" key="1">
    <citation type="submission" date="2020-08" db="EMBL/GenBank/DDBJ databases">
        <authorList>
            <person name="Koutsovoulos G."/>
            <person name="Danchin GJ E."/>
        </authorList>
    </citation>
    <scope>NUCLEOTIDE SEQUENCE [LARGE SCALE GENOMIC DNA]</scope>
</reference>